<dbReference type="EMBL" id="CP121194">
    <property type="protein sequence ID" value="XBH09487.1"/>
    <property type="molecule type" value="Genomic_DNA"/>
</dbReference>
<dbReference type="InterPro" id="IPR029050">
    <property type="entry name" value="Immunoprotect_excell_Ig-like"/>
</dbReference>
<accession>A0AAU7D426</accession>
<feature type="transmembrane region" description="Helical" evidence="2">
    <location>
        <begin position="39"/>
        <end position="58"/>
    </location>
</feature>
<proteinExistence type="predicted"/>
<evidence type="ECO:0000256" key="1">
    <source>
        <dbReference type="ARBA" id="ARBA00022729"/>
    </source>
</evidence>
<keyword evidence="2" id="KW-1133">Transmembrane helix</keyword>
<dbReference type="KEGG" id="epl:P4G45_13475"/>
<feature type="domain" description="DUF4352" evidence="3">
    <location>
        <begin position="73"/>
        <end position="170"/>
    </location>
</feature>
<keyword evidence="1" id="KW-0732">Signal</keyword>
<gene>
    <name evidence="4" type="ORF">P4G45_13475</name>
    <name evidence="5" type="ORF">P8936_13885</name>
</gene>
<protein>
    <recommendedName>
        <fullName evidence="3">DUF4352 domain-containing protein</fullName>
    </recommendedName>
</protein>
<sequence>MNFRELLLLVLVGWTAVGAVGITISLLRHEHAKAVRHSLWIIAVWALYMAVLVTVSLAKPQKVVALGKDQCFDEMCFAVTGVQELPGYLIQDGSRLIRVSVRISNHGKKKTQSEGLIQAYLADAQGREWAESTSVSGVRLTARVAAGDSVISQPVFKVAKDATELRLIFTHGHRQPGVLVIGDSDSLLHKRTVVLLGQSSITTRAR</sequence>
<dbReference type="EMBL" id="CP121195">
    <property type="protein sequence ID" value="XBH12772.1"/>
    <property type="molecule type" value="Genomic_DNA"/>
</dbReference>
<keyword evidence="2" id="KW-0472">Membrane</keyword>
<keyword evidence="2" id="KW-0812">Transmembrane</keyword>
<dbReference type="InterPro" id="IPR029051">
    <property type="entry name" value="DUF4352"/>
</dbReference>
<organism evidence="5">
    <name type="scientific">Edaphobacter paludis</name>
    <dbReference type="NCBI Taxonomy" id="3035702"/>
    <lineage>
        <taxon>Bacteria</taxon>
        <taxon>Pseudomonadati</taxon>
        <taxon>Acidobacteriota</taxon>
        <taxon>Terriglobia</taxon>
        <taxon>Terriglobales</taxon>
        <taxon>Acidobacteriaceae</taxon>
        <taxon>Edaphobacter</taxon>
    </lineage>
</organism>
<accession>A0AAU7CV31</accession>
<dbReference type="AlphaFoldDB" id="A0AAU7D426"/>
<evidence type="ECO:0000256" key="2">
    <source>
        <dbReference type="SAM" id="Phobius"/>
    </source>
</evidence>
<dbReference type="Gene3D" id="2.60.40.1240">
    <property type="match status" value="1"/>
</dbReference>
<name>A0AAU7D426_9BACT</name>
<evidence type="ECO:0000313" key="4">
    <source>
        <dbReference type="EMBL" id="XBH09487.1"/>
    </source>
</evidence>
<dbReference type="RefSeq" id="WP_348266998.1">
    <property type="nucleotide sequence ID" value="NZ_CP121194.1"/>
</dbReference>
<evidence type="ECO:0000313" key="5">
    <source>
        <dbReference type="EMBL" id="XBH12772.1"/>
    </source>
</evidence>
<dbReference type="Pfam" id="PF11611">
    <property type="entry name" value="DUF4352"/>
    <property type="match status" value="1"/>
</dbReference>
<evidence type="ECO:0000259" key="3">
    <source>
        <dbReference type="Pfam" id="PF11611"/>
    </source>
</evidence>
<feature type="transmembrane region" description="Helical" evidence="2">
    <location>
        <begin position="6"/>
        <end position="27"/>
    </location>
</feature>
<reference evidence="5" key="1">
    <citation type="submission" date="2023-03" db="EMBL/GenBank/DDBJ databases">
        <title>Edaphobacter sp.</title>
        <authorList>
            <person name="Huber K.J."/>
            <person name="Papendorf J."/>
            <person name="Pilke C."/>
            <person name="Bunk B."/>
            <person name="Sproeer C."/>
            <person name="Pester M."/>
        </authorList>
    </citation>
    <scope>NUCLEOTIDE SEQUENCE</scope>
    <source>
        <strain evidence="4">DSM 109919</strain>
        <strain evidence="5">DSM 109920</strain>
    </source>
</reference>